<reference evidence="3 4" key="1">
    <citation type="submission" date="2023-12" db="EMBL/GenBank/DDBJ databases">
        <title>Genomic sequences of Capnocytophaga and Parvimonas strains.</title>
        <authorList>
            <person name="Watt R.M."/>
            <person name="Wang M."/>
            <person name="Yang T."/>
            <person name="Tong W.M."/>
        </authorList>
    </citation>
    <scope>NUCLEOTIDE SEQUENCE [LARGE SCALE GENOMIC DNA]</scope>
    <source>
        <strain evidence="3 4">CCUG 13096</strain>
    </source>
</reference>
<comment type="caution">
    <text evidence="3">The sequence shown here is derived from an EMBL/GenBank/DDBJ whole genome shotgun (WGS) entry which is preliminary data.</text>
</comment>
<dbReference type="EMBL" id="JAYKBW010000017">
    <property type="protein sequence ID" value="MEB3076215.1"/>
    <property type="molecule type" value="Genomic_DNA"/>
</dbReference>
<feature type="domain" description="Ig-like" evidence="2">
    <location>
        <begin position="1810"/>
        <end position="1879"/>
    </location>
</feature>
<sequence>MRKRATYFVKLLIFTLLTLSVGRLQAQIGGINLTSTPSAAHFASEDNFKGGTLSVSFNMPPGKNTAEVALTFPAGIEYLASSVTKGANVNTVVQKTGSTAVNPVFAVTSTSPGATVTFTITRKVTKAALAILKNGTILKDSATVTVAGVGTTAKQADAAYTLPYPSLTVQNVPATQSNAQGTHTVTFDVRNTGDGSVKDIYFSIKYPADVVGGSVTHGGNTVTKIGQVPTGFDNAGADLYKVSLATALAKNAVATFSHTYTVNKCTAGRTIDYVAYWGNGISELFEASPKVTKTLNIATGTPRVNWDTNSNNTYFTWADGLSGNTIGTYTVRYINDGTGDNPTAFNIRIKVFERHRDRKYIEYQPAKFRLVATDGTEILIPTSAISRPNGADKDMQINFDNIPELSASHPTYGSKTIGLTDENNDGRRNELRKGNGFTLRFDYVKKAGIRCLATNGGEFIVSPCSEMFSKSVCDTDGTMGGAYIHENTFERFVNGVTDGVKLPTQLIENVALPGYMIADFNTSGYNNKQRLKGAAASSQNDRKYKYEIKLPAGVALKNIRFHKGWKYGTATETPISLSDVAAGGTLTYTTGTTAYGYITFDMVLESCFGTGEVKVDYKISYLDKDGGKTTYSEVPYVCVTQKGIPTGCSSPCATNGPRMTSTKVERADNSYGWKDYTMAVRQTRDQVSPLQRQRALYLDDIEVISEGKELGAATSNLYYHATFAKAPGLKPKSLKFTVGSHTATLAGSAAVKITVGDKDYFRWDLTSALPGGNLPKDATFSVVATYQITNNSDAKGNNSHDIESGGESFFYRLDNPATETSLTPEGYHTAQKHCGANLYATFYYANLFNHLNTNTYYVDGCAPANIGQSNQVFAGRRFDAGGNYFTDEFRPSRLIKKVTFQIPSSMNYIGSVVYRYRQKYGAEAEKSVNFTFESDNGTYKTYTYTNPTSRTDPGYLPAGEISVENFYDSYFKTTLQATCKTPELNSFALSEANNMMVKSKIEYEDFYYHYAISGGKKEVTYEMPKGQTAVYHRRKPAIAMATVSASSINANKREQEAKFTISNGSLSDAPYGWISVPDVTGIEVTSLQETTTGSTFTYTDKGISGEKMFFLKDNNNKDKIEIGKTRSFTLKYRITGCENTNLKIYAGWNCNENPTQGYKTTCHDQSLTYAITVPRSRRDISPDAANPTQIDMCQKATYSYTINSAGAGDLYNVKLVVNEVANTLSFSDVTVQYPLGGTTYTVGTGAGHILHTQQGTKHIYDLSNVLPGGSLAGNLSEPIDANKRQLKLTFKVEPKCDFTSGTEFDIDVESTDLCGRLADGDKTKAIVAGIKNVTAVNYDIGLTALTLVPGGNASACASGATYKTRVTVNQKNSTFTQIGPNARLRFRIPEGYELLTLGMVSRTPAYNPPTVTWANPVEKTAERRTIGNETEIVVTIPQGMKNNDSFEYSVTVRQKANTLVECTDKKLKVFSTDATTGASCGGTPCPATIANTSNSGTKEVVIDNNRPKPSFTDVKATSVAKNGKEELTIAYKIDNAADAGVALSATMHSLKIDLYKDNNNDGQYDAGDTKLNPASYSFVENVTKGGTSTEKSFTIQVAQADVCRLLLVMRNEDNVCLCSSVAARVPAPEKITGLVDNLTVCENETKQLAYKAAGATYDQYTWSGKTANDKLDYLSAANVKEPNFHYNGTKLTATQTFTYVLKVKRTNGCEATQEVTVTVTPQTAAPDDKEILFCQGDTYNIGTLKTKLRAELSLPATTVIKFYDASDSNLTTELVDATAIVRNAYYVFTLTNSGQCVSEGVKAYVKGITPPTVANANQSFCGAATVANLQPQGTNYVWYAAANGGTALAPTTALADNTLYYVAKKNGSCESERVSVKTRILQAPATGQSYTFCKGATVYDLKKKVDPTRPESVRVYHNGNRLTGDNERLPETGAFKVSHYTNNCETSLVDVAVAFTTVEFTSLTANPTFLPQAGGNVTFTIKGTPGATVSYTIGTETGTKVLDGNGEVKVIKLTTNPIALTVTKIEKDGCELTLSQTLLVGKACGNSVPEPQFDQQKISYKTMNGVMVKREVSGILSRAYFTPALSSSLTCKPSYTAGYVHMHSTKSTKVVYTFGEPITSVDVSLLMMGERNFIFDYWDRAEFEVNCGVLRLDIENDCNGNASKEGYTIKTKRLDDVVVRVSSNKPFTTLTIRPNNDLITDGFAMELCPSSVKKADLLHVITQPQPTAVCEGSTARFTSKVQLKAGLLGQIGYQWQVSADQTSWSDVGATRYANSDEEVELLVPNTTVSQHNDRYYRVRYTYERTAAICDAKVTEYSQTAKLTVYGKAEVTKLAANPGSISQGVSTPVTFAFKGTPGATVVYTVAGGAPAEIALDTNGEATKVIPISQATTLAVVQVKKGDCTYPSTQKIEVTAGCGANKPEPQFATGLNVKKTMNGVEVTRDLDGNISYSSRDTDPAYCNGPYEAGYVWMGRHLDPLRPNLTTKATYHFDAPVTSAEIWFMGMGRSGFVNREFRDRAKITVNCGTAQVTRVSDCRDNSSDTYSKVINGNEIEGKRLTDMVVRVTSDKPFTRIVIEDGNSNGSSDPAAYGYYVELCPSSIQKAEILSVEQEPQSENHCEGDTTSFTAKAQLETGYTGPIAYQWQSSTDALTWTDMAGKSGNTTSGTAQVLDLVTTRSMDDTWYRVKYTYTESTPLHLCNGVTVTRYSEVAKLNVTGVDKPILSEVSAADCTHDRVMKITNVDIHATYSFVRTSDNTSVNGVVGSNGEISALPAAKYKVTATKNNCSSEASDEFEIIAAKGSVVPVVQEKTFATCDEASVAKITNYVPGTTYHFEKADGTAVTDPITVDATDGTITGLAVGKYKVKGEKDGCTSSASAQFEIKDKLVPAAPTVAKVSDPTCDDPTIVKITNYIVGGIYTFVKTADNTEITTGFTIDQTSGKVTGLAAAKYKVKVKVNECTSALSDEFEVKAKKPTPAKPIITLTAESCTATTVAKISNYASGITYVFTKADGTAVTGVSVASGGVISGLAVGTYKVKAEKDGCTSDISDNFEIKAQKAVPVKPTVTLTAESCTAATVAKISNYTSGVTYVFTKADGTPVTGASVANGGVISGLAAGTYKVKAEKGGCTSDISDAFEIKAKKAVPAKPIITLTAESCTAATVAKISNYASGVTYVFTKADGTAVTGVSVASGGVISGLAVGTYKVKAEKDGCTSDISDNFEIKVQKAVPVKPTVTLTAESCTAATVAKISNYASGVTYTFTKADGTPVTGASVANGGVISGLAVGTYKVKAEKGGCTSDISDAFEIKAQKAATIIGANPRSAVYVKNTLPAPLTATATGQGNLTYKWYKNVANSYIGGSQVGNNATYNPATNVVGSLFYWAEITGDCGTKKTSIAEIKVVETPPTIKANNDPEARVAKGGVVEVLSNDRVNGNPATPANVDVTIANDGGLTGVTADPATGKLKVPSNAIPGTYDVEYRICVKGAIAPCDTAKAKITVTPDATPTIKANNDPEARVAKGGVVEVLSNDRVNGNPATPANVDVTIANDGGLTGVTADPATGKLKVPSNARPGTYDVEYRICVKGAIAPCDTAKAKITVTPDAAPTIKANNDPEARVAKGGVVDVLSNDRVNGNPATPANVDVTIANDGGLTGVTADPATGKLKVPSNARPGTYDVEYRICVKGAIAPCDTAKAKITVTPDAAPTINANDDPEARVAKGGVVDVLSNDRVNGNPATPANVDITIANEGSLTGVTADPATGKLKVPSNAIPGTYDVEYRICVKGATSPCDTAKAKITVTPDATPNRAIKAVDDNFGKIPNTVDYTTTNTVFSTGVDTLEGVPGILSPETDVVLHKGAVTRQDGTAVQAGTITMNNNGSITVKKGTPVGTYTYTYKICEKAVPTNCSGEAKVTFEVVDNPILAKDDEFEMGTLGGLTLSVLNNDIFAGKVGPTTNEVIIEPTSTERNDDPKLKMRFIDGRIDVEKGITPGEHKYYYTISDKNDKTKSSSAVVTIKVVTFAAGDDEHEVFNNNGTDQHIEKPSIFDNDEVDGKRPKPGDNVTFTSTPVKDKNGNVVPIVINPQDGTITIPRNTPDGVYTYSYTICKKTAPTECKTAKGVLKLLPALKAVDDDFTATPVNPTKGAVNVGNVLENDEYAGGKALSNLDKLKAVIKGNDGLVGVKIDEQGNLIIPQGAPVKVYELTYDLCIKDHPGACKSAKIKVEVIKDKPLTIYNGISVNGDGENDYFKIEGIEYYPKNNLKIFNRWGVLVYERDGYTNNEPFDGHSNGRATISADSKLPQGTYYYVLEYEDSDDQSHTEKGWLYLKY</sequence>
<dbReference type="Pfam" id="PF13585">
    <property type="entry name" value="CHU_C"/>
    <property type="match status" value="1"/>
</dbReference>
<keyword evidence="4" id="KW-1185">Reference proteome</keyword>
<dbReference type="InterPro" id="IPR044023">
    <property type="entry name" value="Ig_7"/>
</dbReference>
<proteinExistence type="predicted"/>
<evidence type="ECO:0000259" key="2">
    <source>
        <dbReference type="Pfam" id="PF19081"/>
    </source>
</evidence>
<evidence type="ECO:0000313" key="3">
    <source>
        <dbReference type="EMBL" id="MEB3076215.1"/>
    </source>
</evidence>
<gene>
    <name evidence="3" type="ORF">VJJ08_13055</name>
</gene>
<dbReference type="Pfam" id="PF19081">
    <property type="entry name" value="Ig_7"/>
    <property type="match status" value="1"/>
</dbReference>
<name>A0ABU5ZB73_9FLAO</name>
<organism evidence="3 4">
    <name type="scientific">Capnocytophaga gingivalis</name>
    <dbReference type="NCBI Taxonomy" id="1017"/>
    <lineage>
        <taxon>Bacteria</taxon>
        <taxon>Pseudomonadati</taxon>
        <taxon>Bacteroidota</taxon>
        <taxon>Flavobacteriia</taxon>
        <taxon>Flavobacteriales</taxon>
        <taxon>Flavobacteriaceae</taxon>
        <taxon>Capnocytophaga</taxon>
    </lineage>
</organism>
<dbReference type="InterPro" id="IPR026341">
    <property type="entry name" value="T9SS_type_B"/>
</dbReference>
<dbReference type="NCBIfam" id="TIGR04131">
    <property type="entry name" value="Bac_Flav_CTERM"/>
    <property type="match status" value="1"/>
</dbReference>
<evidence type="ECO:0000313" key="4">
    <source>
        <dbReference type="Proteomes" id="UP001311730"/>
    </source>
</evidence>
<evidence type="ECO:0000256" key="1">
    <source>
        <dbReference type="SAM" id="MobiDB-lite"/>
    </source>
</evidence>
<protein>
    <submittedName>
        <fullName evidence="3">Gliding motility-associated C-terminal domain-containing protein</fullName>
    </submittedName>
</protein>
<feature type="region of interest" description="Disordered" evidence="1">
    <location>
        <begin position="4038"/>
        <end position="4059"/>
    </location>
</feature>
<dbReference type="Proteomes" id="UP001311730">
    <property type="component" value="Unassembled WGS sequence"/>
</dbReference>
<accession>A0ABU5ZB73</accession>